<keyword evidence="14" id="KW-0378">Hydrolase</keyword>
<evidence type="ECO:0000259" key="13">
    <source>
        <dbReference type="PROSITE" id="PS50893"/>
    </source>
</evidence>
<reference evidence="15" key="1">
    <citation type="journal article" date="2014" name="Soil Biol. Biochem.">
        <title>Structure and function of bacterial communities in ageing soils: Insights from the Mendocino ecological staircase.</title>
        <authorList>
            <person name="Uroz S."/>
            <person name="Tech J.J."/>
            <person name="Sawaya N.A."/>
            <person name="Frey-Klett P."/>
            <person name="Leveau J.H.J."/>
        </authorList>
    </citation>
    <scope>NUCLEOTIDE SEQUENCE [LARGE SCALE GENOMIC DNA]</scope>
    <source>
        <strain evidence="15">Cal35</strain>
    </source>
</reference>
<dbReference type="PANTHER" id="PTHR24220:SF86">
    <property type="entry name" value="ABC TRANSPORTER ABCH.1"/>
    <property type="match status" value="1"/>
</dbReference>
<evidence type="ECO:0000256" key="8">
    <source>
        <dbReference type="ARBA" id="ARBA00022989"/>
    </source>
</evidence>
<evidence type="ECO:0000256" key="1">
    <source>
        <dbReference type="ARBA" id="ARBA00004429"/>
    </source>
</evidence>
<protein>
    <submittedName>
        <fullName evidence="14">Macrolide export ATP-binding/permease protein MacB</fullName>
        <ecNumber evidence="14">3.6.3.-</ecNumber>
    </submittedName>
</protein>
<dbReference type="InterPro" id="IPR017911">
    <property type="entry name" value="MacB-like_ATP-bd"/>
</dbReference>
<dbReference type="PROSITE" id="PS00211">
    <property type="entry name" value="ABC_TRANSPORTER_1"/>
    <property type="match status" value="1"/>
</dbReference>
<feature type="transmembrane region" description="Helical" evidence="12">
    <location>
        <begin position="625"/>
        <end position="651"/>
    </location>
</feature>
<feature type="transmembrane region" description="Helical" evidence="12">
    <location>
        <begin position="580"/>
        <end position="605"/>
    </location>
</feature>
<dbReference type="Pfam" id="PF12704">
    <property type="entry name" value="MacB_PCD"/>
    <property type="match status" value="1"/>
</dbReference>
<dbReference type="GO" id="GO:0005886">
    <property type="term" value="C:plasma membrane"/>
    <property type="evidence" value="ECO:0007669"/>
    <property type="project" value="UniProtKB-SubCell"/>
</dbReference>
<keyword evidence="3" id="KW-1003">Cell membrane</keyword>
<evidence type="ECO:0000256" key="5">
    <source>
        <dbReference type="ARBA" id="ARBA00022692"/>
    </source>
</evidence>
<dbReference type="PROSITE" id="PS50893">
    <property type="entry name" value="ABC_TRANSPORTER_2"/>
    <property type="match status" value="1"/>
</dbReference>
<evidence type="ECO:0000256" key="6">
    <source>
        <dbReference type="ARBA" id="ARBA00022741"/>
    </source>
</evidence>
<dbReference type="RefSeq" id="WP_052135136.1">
    <property type="nucleotide sequence ID" value="NZ_CP009962.1"/>
</dbReference>
<feature type="domain" description="ABC transporter" evidence="13">
    <location>
        <begin position="19"/>
        <end position="257"/>
    </location>
</feature>
<comment type="subcellular location">
    <subcellularLocation>
        <location evidence="1">Cell inner membrane</location>
        <topology evidence="1">Multi-pass membrane protein</topology>
    </subcellularLocation>
</comment>
<dbReference type="GO" id="GO:0046677">
    <property type="term" value="P:response to antibiotic"/>
    <property type="evidence" value="ECO:0007669"/>
    <property type="project" value="UniProtKB-KW"/>
</dbReference>
<dbReference type="InterPro" id="IPR017871">
    <property type="entry name" value="ABC_transporter-like_CS"/>
</dbReference>
<dbReference type="STRING" id="279058.LT85_2598"/>
<keyword evidence="8 12" id="KW-1133">Transmembrane helix</keyword>
<dbReference type="PANTHER" id="PTHR24220">
    <property type="entry name" value="IMPORT ATP-BINDING PROTEIN"/>
    <property type="match status" value="1"/>
</dbReference>
<proteinExistence type="inferred from homology"/>
<gene>
    <name evidence="14" type="primary">macB</name>
    <name evidence="14" type="ORF">LT85_2598</name>
</gene>
<accession>A0A0A1FB89</accession>
<evidence type="ECO:0000256" key="3">
    <source>
        <dbReference type="ARBA" id="ARBA00022475"/>
    </source>
</evidence>
<dbReference type="Proteomes" id="UP000030302">
    <property type="component" value="Chromosome"/>
</dbReference>
<evidence type="ECO:0000256" key="7">
    <source>
        <dbReference type="ARBA" id="ARBA00022840"/>
    </source>
</evidence>
<dbReference type="InterPro" id="IPR027417">
    <property type="entry name" value="P-loop_NTPase"/>
</dbReference>
<dbReference type="InterPro" id="IPR003593">
    <property type="entry name" value="AAA+_ATPase"/>
</dbReference>
<dbReference type="AlphaFoldDB" id="A0A0A1FB89"/>
<dbReference type="KEGG" id="care:LT85_2598"/>
<feature type="transmembrane region" description="Helical" evidence="12">
    <location>
        <begin position="663"/>
        <end position="687"/>
    </location>
</feature>
<dbReference type="InterPro" id="IPR003439">
    <property type="entry name" value="ABC_transporter-like_ATP-bd"/>
</dbReference>
<sequence>MSANLNAGVAPGRQPDLVIDVRNLTRTYQLGSQEVHALRGVSLAIERGEFVAIMGASGSGKSTLMNLIGCLDQTSGGTYLLEGVDIAALDEQALAKIRSRRIGFVFQSFNLLPRTTAAENVALPLFYSGLLADGAHRVRETLALLGLGERLDNRPNQLSGGQQQRVALARALINQPAILLADEPTGNLDSTTANEIMNTLRDLNREQGLTVILVTHEQEMADFADRIITLRDGLVLSDIRKNDAPTLVKGTTQPLPTEAASSGLSLAELFSFLSMAFIAAFSAIGRNKLRSALTMLGIFIGVCALIIMLAVGEGARAAVQEQLKSLGTDLLIVLPGSSRGGGVRGGSGSASSLKVADGAAILEEDPAVAVISYVNRQSAQVENGDENWSTSVQGVTPSYLAIRNWGLSAGRLISETDEREGRTVCILGQTVVDNLFGEGQNPIGATVIVKNVPMEVIGVLAVKGHSASGQDQDDVALIPFRTSQVRVLGVAQPSVAMTQGGTVYPAPPNPFNIQAKLQGFVQTMYIQARGADQVKAALEQVTQTLERRHRIKPDQSDDFSVRDLTEIAEVADENSRVMELLLAAIASISLLVGGIGIMNILLVSVTERTREIGIRMAIGARRFHVLLQFLIEATLLSLIGGGAGVLAGIVASKVIAHVAGWPTLLHTSIIIGAFCFSAGIGMFFGFYPARKASLLNPIDALRYE</sequence>
<dbReference type="EC" id="3.6.3.-" evidence="14"/>
<dbReference type="GO" id="GO:0098796">
    <property type="term" value="C:membrane protein complex"/>
    <property type="evidence" value="ECO:0007669"/>
    <property type="project" value="UniProtKB-ARBA"/>
</dbReference>
<evidence type="ECO:0000256" key="9">
    <source>
        <dbReference type="ARBA" id="ARBA00023136"/>
    </source>
</evidence>
<dbReference type="InterPro" id="IPR025857">
    <property type="entry name" value="MacB_PCD"/>
</dbReference>
<keyword evidence="9 12" id="KW-0472">Membrane</keyword>
<feature type="transmembrane region" description="Helical" evidence="12">
    <location>
        <begin position="263"/>
        <end position="285"/>
    </location>
</feature>
<dbReference type="Pfam" id="PF00005">
    <property type="entry name" value="ABC_tran"/>
    <property type="match status" value="1"/>
</dbReference>
<keyword evidence="6" id="KW-0547">Nucleotide-binding</keyword>
<dbReference type="FunFam" id="3.40.50.300:FF:000032">
    <property type="entry name" value="Export ABC transporter ATP-binding protein"/>
    <property type="match status" value="1"/>
</dbReference>
<comment type="similarity">
    <text evidence="11">Belongs to the ABC transporter superfamily. Macrolide exporter (TC 3.A.1.122) family.</text>
</comment>
<evidence type="ECO:0000313" key="14">
    <source>
        <dbReference type="EMBL" id="AIY41756.1"/>
    </source>
</evidence>
<dbReference type="GO" id="GO:0022857">
    <property type="term" value="F:transmembrane transporter activity"/>
    <property type="evidence" value="ECO:0007669"/>
    <property type="project" value="UniProtKB-ARBA"/>
</dbReference>
<evidence type="ECO:0000256" key="12">
    <source>
        <dbReference type="SAM" id="Phobius"/>
    </source>
</evidence>
<dbReference type="GO" id="GO:0016887">
    <property type="term" value="F:ATP hydrolysis activity"/>
    <property type="evidence" value="ECO:0007669"/>
    <property type="project" value="InterPro"/>
</dbReference>
<evidence type="ECO:0000256" key="11">
    <source>
        <dbReference type="ARBA" id="ARBA00038388"/>
    </source>
</evidence>
<evidence type="ECO:0000256" key="2">
    <source>
        <dbReference type="ARBA" id="ARBA00022448"/>
    </source>
</evidence>
<dbReference type="GO" id="GO:0005524">
    <property type="term" value="F:ATP binding"/>
    <property type="evidence" value="ECO:0007669"/>
    <property type="project" value="UniProtKB-KW"/>
</dbReference>
<dbReference type="CDD" id="cd03255">
    <property type="entry name" value="ABC_MJ0796_LolCDE_FtsE"/>
    <property type="match status" value="1"/>
</dbReference>
<dbReference type="HOGENOM" id="CLU_000604_78_2_4"/>
<dbReference type="Gene3D" id="3.40.50.300">
    <property type="entry name" value="P-loop containing nucleotide triphosphate hydrolases"/>
    <property type="match status" value="1"/>
</dbReference>
<keyword evidence="2" id="KW-0813">Transport</keyword>
<keyword evidence="10" id="KW-0046">Antibiotic resistance</keyword>
<organism evidence="14 15">
    <name type="scientific">Collimonas arenae</name>
    <dbReference type="NCBI Taxonomy" id="279058"/>
    <lineage>
        <taxon>Bacteria</taxon>
        <taxon>Pseudomonadati</taxon>
        <taxon>Pseudomonadota</taxon>
        <taxon>Betaproteobacteria</taxon>
        <taxon>Burkholderiales</taxon>
        <taxon>Oxalobacteraceae</taxon>
        <taxon>Collimonas</taxon>
    </lineage>
</organism>
<dbReference type="OrthoDB" id="4814201at2"/>
<evidence type="ECO:0000256" key="10">
    <source>
        <dbReference type="ARBA" id="ARBA00023251"/>
    </source>
</evidence>
<keyword evidence="5 12" id="KW-0812">Transmembrane</keyword>
<keyword evidence="7 14" id="KW-0067">ATP-binding</keyword>
<dbReference type="SUPFAM" id="SSF52540">
    <property type="entry name" value="P-loop containing nucleoside triphosphate hydrolases"/>
    <property type="match status" value="1"/>
</dbReference>
<dbReference type="InterPro" id="IPR003838">
    <property type="entry name" value="ABC3_permease_C"/>
</dbReference>
<name>A0A0A1FB89_9BURK</name>
<dbReference type="Pfam" id="PF02687">
    <property type="entry name" value="FtsX"/>
    <property type="match status" value="1"/>
</dbReference>
<evidence type="ECO:0000313" key="15">
    <source>
        <dbReference type="Proteomes" id="UP000030302"/>
    </source>
</evidence>
<keyword evidence="4" id="KW-0997">Cell inner membrane</keyword>
<keyword evidence="15" id="KW-1185">Reference proteome</keyword>
<dbReference type="EMBL" id="CP009962">
    <property type="protein sequence ID" value="AIY41756.1"/>
    <property type="molecule type" value="Genomic_DNA"/>
</dbReference>
<evidence type="ECO:0000256" key="4">
    <source>
        <dbReference type="ARBA" id="ARBA00022519"/>
    </source>
</evidence>
<feature type="transmembrane region" description="Helical" evidence="12">
    <location>
        <begin position="292"/>
        <end position="312"/>
    </location>
</feature>
<dbReference type="InterPro" id="IPR015854">
    <property type="entry name" value="ABC_transpr_LolD-like"/>
</dbReference>
<dbReference type="SMART" id="SM00382">
    <property type="entry name" value="AAA"/>
    <property type="match status" value="1"/>
</dbReference>